<dbReference type="GO" id="GO:0004812">
    <property type="term" value="F:aminoacyl-tRNA ligase activity"/>
    <property type="evidence" value="ECO:0007669"/>
    <property type="project" value="UniProtKB-KW"/>
</dbReference>
<proteinExistence type="predicted"/>
<keyword evidence="1" id="KW-0030">Aminoacyl-tRNA synthetase</keyword>
<sequence>MIEELKKNLKVKFPIGENCKDKEKIAKFLDDLCCQAQCRLSSPTNQLEVVGQIGGKIHQEPMCLSQLYLWPSSVHVSLGQT</sequence>
<dbReference type="AlphaFoldDB" id="A0A5B0P1P9"/>
<keyword evidence="1" id="KW-0436">Ligase</keyword>
<gene>
    <name evidence="1" type="primary">KRS1_5</name>
    <name evidence="1" type="ORF">PGTUg99_034397</name>
</gene>
<protein>
    <submittedName>
        <fullName evidence="1">Lysyl-tRNA synthetase</fullName>
    </submittedName>
</protein>
<evidence type="ECO:0000313" key="1">
    <source>
        <dbReference type="EMBL" id="KAA1095517.1"/>
    </source>
</evidence>
<accession>A0A5B0P1P9</accession>
<reference evidence="1 2" key="1">
    <citation type="submission" date="2019-05" db="EMBL/GenBank/DDBJ databases">
        <title>Emergence of the Ug99 lineage of the wheat stem rust pathogen through somatic hybridization.</title>
        <authorList>
            <person name="Li F."/>
            <person name="Upadhyaya N.M."/>
            <person name="Sperschneider J."/>
            <person name="Matny O."/>
            <person name="Nguyen-Phuc H."/>
            <person name="Mago R."/>
            <person name="Raley C."/>
            <person name="Miller M.E."/>
            <person name="Silverstein K.A.T."/>
            <person name="Henningsen E."/>
            <person name="Hirsch C.D."/>
            <person name="Visser B."/>
            <person name="Pretorius Z.A."/>
            <person name="Steffenson B.J."/>
            <person name="Schwessinger B."/>
            <person name="Dodds P.N."/>
            <person name="Figueroa M."/>
        </authorList>
    </citation>
    <scope>NUCLEOTIDE SEQUENCE [LARGE SCALE GENOMIC DNA]</scope>
    <source>
        <strain evidence="1 2">Ug99</strain>
    </source>
</reference>
<dbReference type="Proteomes" id="UP000325313">
    <property type="component" value="Unassembled WGS sequence"/>
</dbReference>
<evidence type="ECO:0000313" key="2">
    <source>
        <dbReference type="Proteomes" id="UP000325313"/>
    </source>
</evidence>
<name>A0A5B0P1P9_PUCGR</name>
<comment type="caution">
    <text evidence="1">The sequence shown here is derived from an EMBL/GenBank/DDBJ whole genome shotgun (WGS) entry which is preliminary data.</text>
</comment>
<dbReference type="EMBL" id="VDEP01000372">
    <property type="protein sequence ID" value="KAA1095517.1"/>
    <property type="molecule type" value="Genomic_DNA"/>
</dbReference>
<organism evidence="1 2">
    <name type="scientific">Puccinia graminis f. sp. tritici</name>
    <dbReference type="NCBI Taxonomy" id="56615"/>
    <lineage>
        <taxon>Eukaryota</taxon>
        <taxon>Fungi</taxon>
        <taxon>Dikarya</taxon>
        <taxon>Basidiomycota</taxon>
        <taxon>Pucciniomycotina</taxon>
        <taxon>Pucciniomycetes</taxon>
        <taxon>Pucciniales</taxon>
        <taxon>Pucciniaceae</taxon>
        <taxon>Puccinia</taxon>
    </lineage>
</organism>